<evidence type="ECO:0000313" key="3">
    <source>
        <dbReference type="Proteomes" id="UP001500456"/>
    </source>
</evidence>
<feature type="compositionally biased region" description="Pro residues" evidence="1">
    <location>
        <begin position="212"/>
        <end position="221"/>
    </location>
</feature>
<sequence length="242" mass="25968">MEARPSDPGHHTAPDHRADQHTCPSRSPAGPHLGSGAARPLALTRPIPQETRLSTRAVIARPTADGYAGMYVHFDGYPDSKLPLLLAAYQHRFAGDVEAMAGHLIDEVHHGWEELGTDLLDGAPAGLRRSLTGGEEYPSRQLTNVYNTDGTPAERELITQDGTEDLEWAYVLHESGIEVIGLLAYDRGPVVGWDTDPRSRIVAGPGAWNPDSPAPVVPPRTAPRLSATAPASAPAPRKAARR</sequence>
<feature type="compositionally biased region" description="Basic and acidic residues" evidence="1">
    <location>
        <begin position="1"/>
        <end position="20"/>
    </location>
</feature>
<feature type="compositionally biased region" description="Low complexity" evidence="1">
    <location>
        <begin position="222"/>
        <end position="242"/>
    </location>
</feature>
<reference evidence="3" key="1">
    <citation type="journal article" date="2019" name="Int. J. Syst. Evol. Microbiol.">
        <title>The Global Catalogue of Microorganisms (GCM) 10K type strain sequencing project: providing services to taxonomists for standard genome sequencing and annotation.</title>
        <authorList>
            <consortium name="The Broad Institute Genomics Platform"/>
            <consortium name="The Broad Institute Genome Sequencing Center for Infectious Disease"/>
            <person name="Wu L."/>
            <person name="Ma J."/>
        </authorList>
    </citation>
    <scope>NUCLEOTIDE SEQUENCE [LARGE SCALE GENOMIC DNA]</scope>
    <source>
        <strain evidence="3">JCM 16924</strain>
    </source>
</reference>
<gene>
    <name evidence="2" type="ORF">GCM10022232_58390</name>
</gene>
<name>A0ABP7SCI9_9ACTN</name>
<accession>A0ABP7SCI9</accession>
<dbReference type="EMBL" id="BAAAZX010000018">
    <property type="protein sequence ID" value="GAA4009862.1"/>
    <property type="molecule type" value="Genomic_DNA"/>
</dbReference>
<protein>
    <submittedName>
        <fullName evidence="2">Uncharacterized protein</fullName>
    </submittedName>
</protein>
<feature type="region of interest" description="Disordered" evidence="1">
    <location>
        <begin position="201"/>
        <end position="242"/>
    </location>
</feature>
<feature type="region of interest" description="Disordered" evidence="1">
    <location>
        <begin position="1"/>
        <end position="39"/>
    </location>
</feature>
<dbReference type="Proteomes" id="UP001500456">
    <property type="component" value="Unassembled WGS sequence"/>
</dbReference>
<dbReference type="RefSeq" id="WP_345567329.1">
    <property type="nucleotide sequence ID" value="NZ_BAAAZX010000018.1"/>
</dbReference>
<evidence type="ECO:0000313" key="2">
    <source>
        <dbReference type="EMBL" id="GAA4009862.1"/>
    </source>
</evidence>
<evidence type="ECO:0000256" key="1">
    <source>
        <dbReference type="SAM" id="MobiDB-lite"/>
    </source>
</evidence>
<proteinExistence type="predicted"/>
<comment type="caution">
    <text evidence="2">The sequence shown here is derived from an EMBL/GenBank/DDBJ whole genome shotgun (WGS) entry which is preliminary data.</text>
</comment>
<organism evidence="2 3">
    <name type="scientific">Streptomyces plumbiresistens</name>
    <dbReference type="NCBI Taxonomy" id="511811"/>
    <lineage>
        <taxon>Bacteria</taxon>
        <taxon>Bacillati</taxon>
        <taxon>Actinomycetota</taxon>
        <taxon>Actinomycetes</taxon>
        <taxon>Kitasatosporales</taxon>
        <taxon>Streptomycetaceae</taxon>
        <taxon>Streptomyces</taxon>
    </lineage>
</organism>
<keyword evidence="3" id="KW-1185">Reference proteome</keyword>